<reference evidence="1 2" key="1">
    <citation type="submission" date="2021-03" db="EMBL/GenBank/DDBJ databases">
        <title>Antimicrobial resistance genes in bacteria isolated from Japanese honey, and their potential for conferring macrolide and lincosamide resistance in the American foulbrood pathogen Paenibacillus larvae.</title>
        <authorList>
            <person name="Okamoto M."/>
            <person name="Kumagai M."/>
            <person name="Kanamori H."/>
            <person name="Takamatsu D."/>
        </authorList>
    </citation>
    <scope>NUCLEOTIDE SEQUENCE [LARGE SCALE GENOMIC DNA]</scope>
    <source>
        <strain evidence="1 2">J42TS3</strain>
    </source>
</reference>
<keyword evidence="2" id="KW-1185">Reference proteome</keyword>
<dbReference type="Proteomes" id="UP000679992">
    <property type="component" value="Unassembled WGS sequence"/>
</dbReference>
<gene>
    <name evidence="1" type="ORF">J42TS3_49470</name>
</gene>
<accession>A0ABQ4MIU4</accession>
<sequence>MWVDQMTDEQKREYGFVDLSIYEMERLGYVLAKNGWKKVQPSDHVRVWQGGEIRSLRTQ</sequence>
<protein>
    <submittedName>
        <fullName evidence="1">Uncharacterized protein</fullName>
    </submittedName>
</protein>
<evidence type="ECO:0000313" key="1">
    <source>
        <dbReference type="EMBL" id="GIP55912.1"/>
    </source>
</evidence>
<organism evidence="1 2">
    <name type="scientific">Paenibacillus vini</name>
    <dbReference type="NCBI Taxonomy" id="1476024"/>
    <lineage>
        <taxon>Bacteria</taxon>
        <taxon>Bacillati</taxon>
        <taxon>Bacillota</taxon>
        <taxon>Bacilli</taxon>
        <taxon>Bacillales</taxon>
        <taxon>Paenibacillaceae</taxon>
        <taxon>Paenibacillus</taxon>
    </lineage>
</organism>
<dbReference type="EMBL" id="BOSL01000026">
    <property type="protein sequence ID" value="GIP55912.1"/>
    <property type="molecule type" value="Genomic_DNA"/>
</dbReference>
<proteinExistence type="predicted"/>
<comment type="caution">
    <text evidence="1">The sequence shown here is derived from an EMBL/GenBank/DDBJ whole genome shotgun (WGS) entry which is preliminary data.</text>
</comment>
<dbReference type="RefSeq" id="WP_213656663.1">
    <property type="nucleotide sequence ID" value="NZ_BOSL01000026.1"/>
</dbReference>
<evidence type="ECO:0000313" key="2">
    <source>
        <dbReference type="Proteomes" id="UP000679992"/>
    </source>
</evidence>
<name>A0ABQ4MIU4_9BACL</name>